<dbReference type="Proteomes" id="UP000254875">
    <property type="component" value="Unassembled WGS sequence"/>
</dbReference>
<reference evidence="4" key="1">
    <citation type="submission" date="2018-05" db="EMBL/GenBank/DDBJ databases">
        <authorList>
            <person name="Feng T."/>
        </authorList>
    </citation>
    <scope>NUCLEOTIDE SEQUENCE [LARGE SCALE GENOMIC DNA]</scope>
    <source>
        <strain evidence="4">S27</strain>
    </source>
</reference>
<protein>
    <recommendedName>
        <fullName evidence="5">DUF2844 domain-containing protein</fullName>
    </recommendedName>
</protein>
<keyword evidence="2" id="KW-0732">Signal</keyword>
<evidence type="ECO:0000256" key="1">
    <source>
        <dbReference type="SAM" id="MobiDB-lite"/>
    </source>
</evidence>
<feature type="region of interest" description="Disordered" evidence="1">
    <location>
        <begin position="20"/>
        <end position="60"/>
    </location>
</feature>
<proteinExistence type="predicted"/>
<evidence type="ECO:0000313" key="4">
    <source>
        <dbReference type="Proteomes" id="UP000254875"/>
    </source>
</evidence>
<evidence type="ECO:0000313" key="3">
    <source>
        <dbReference type="EMBL" id="RDJ99389.1"/>
    </source>
</evidence>
<dbReference type="InterPro" id="IPR021267">
    <property type="entry name" value="DUF2844"/>
</dbReference>
<dbReference type="RefSeq" id="WP_115105970.1">
    <property type="nucleotide sequence ID" value="NZ_QHKS01000023.1"/>
</dbReference>
<organism evidence="3 4">
    <name type="scientific">Paraburkholderia lacunae</name>
    <dbReference type="NCBI Taxonomy" id="2211104"/>
    <lineage>
        <taxon>Bacteria</taxon>
        <taxon>Pseudomonadati</taxon>
        <taxon>Pseudomonadota</taxon>
        <taxon>Betaproteobacteria</taxon>
        <taxon>Burkholderiales</taxon>
        <taxon>Burkholderiaceae</taxon>
        <taxon>Paraburkholderia</taxon>
    </lineage>
</organism>
<feature type="chain" id="PRO_5016978224" description="DUF2844 domain-containing protein" evidence="2">
    <location>
        <begin position="21"/>
        <end position="157"/>
    </location>
</feature>
<feature type="signal peptide" evidence="2">
    <location>
        <begin position="1"/>
        <end position="20"/>
    </location>
</feature>
<gene>
    <name evidence="3" type="ORF">DLM46_28445</name>
</gene>
<feature type="compositionally biased region" description="Low complexity" evidence="1">
    <location>
        <begin position="20"/>
        <end position="59"/>
    </location>
</feature>
<dbReference type="Pfam" id="PF11005">
    <property type="entry name" value="DUF2844"/>
    <property type="match status" value="1"/>
</dbReference>
<name>A0A370N197_9BURK</name>
<sequence length="157" mass="16356">MRLLKIAMLAATLLPPASHATLGGAPSAGTSSSTKPLRATPQSTAAASAATTKSPAPYTVHETSDAAGVTVREYVLPSNVVFAVTWQGPVRPDMRTLLGSYFPNYISAGESRPLGTGALTERRGDLQIESSGRPGRLFGIAYLPRLIPANVRAADLP</sequence>
<dbReference type="EMBL" id="QHKS01000023">
    <property type="protein sequence ID" value="RDJ99389.1"/>
    <property type="molecule type" value="Genomic_DNA"/>
</dbReference>
<evidence type="ECO:0000256" key="2">
    <source>
        <dbReference type="SAM" id="SignalP"/>
    </source>
</evidence>
<dbReference type="OrthoDB" id="7561239at2"/>
<evidence type="ECO:0008006" key="5">
    <source>
        <dbReference type="Google" id="ProtNLM"/>
    </source>
</evidence>
<dbReference type="AlphaFoldDB" id="A0A370N197"/>
<accession>A0A370N197</accession>
<comment type="caution">
    <text evidence="3">The sequence shown here is derived from an EMBL/GenBank/DDBJ whole genome shotgun (WGS) entry which is preliminary data.</text>
</comment>
<keyword evidence="4" id="KW-1185">Reference proteome</keyword>